<name>A0A7D5JVP0_9CAUD</name>
<reference evidence="1 2" key="1">
    <citation type="submission" date="2020-05" db="EMBL/GenBank/DDBJ databases">
        <title>Genomics and ecology of novel Flavobacterium phages from the Baltic Sea.</title>
        <authorList>
            <person name="Hoetzinger M."/>
            <person name="Nilsson E."/>
            <person name="Holmfeldt K."/>
        </authorList>
    </citation>
    <scope>NUCLEOTIDE SEQUENCE [LARGE SCALE GENOMIC DNA]</scope>
</reference>
<proteinExistence type="predicted"/>
<dbReference type="Proteomes" id="UP000510645">
    <property type="component" value="Segment"/>
</dbReference>
<evidence type="ECO:0000313" key="1">
    <source>
        <dbReference type="EMBL" id="QLF85196.1"/>
    </source>
</evidence>
<keyword evidence="2" id="KW-1185">Reference proteome</keyword>
<evidence type="ECO:0000313" key="2">
    <source>
        <dbReference type="Proteomes" id="UP000510645"/>
    </source>
</evidence>
<gene>
    <name evidence="1" type="ORF">elemo79Aphanotate_2</name>
</gene>
<accession>A0A7D5JVP0</accession>
<protein>
    <submittedName>
        <fullName evidence="1">A1-like protein</fullName>
    </submittedName>
</protein>
<sequence>MDNNIKEKLLNRVSELYLEGQNITQSCITACRESEVEYNDSLRRLFSNRLKSIGLSEIKTPIEASGEFEMAKNKEFDRSKNRFIISWAQSETDVFKPFLKNIEAYAEYIDAEILIVAGRYKNPVSLRDSQSLSSEEKDNKEMYWDKSITKYLDANRHNVHKHLVIASDVKIQPTASTPLSGLNSLTGLESCIFGHPRVHFDSLPVLDGYPSKVLLTTGSITKPNYTDTKSGKKGEFHHSYGFIIVELDGEYFHVRQVTASEDGSFYDLDVLIDNGIIIENQVAETIVFGDLHIGDHCEESVKLSLDIARKLKVNNVIAHDLFNGKSISPHDSKSPFELLRKEESGLDNLVEEISEVVDFLEENSDLDFIVVRSNHDLWLDRWLNDTDWRKCNNKMTYLKLASAMADDKEGKGALNVILKMNGVKNAYCLDLDESFSVCGFELAIHGHQGAGGSRGSMVQYKNLNTKNITGHSHVPRRIDGALSVGTLTRLRLGYNKGLSSWMNSNVIIHPNGKAQHINIINNNVTTLWK</sequence>
<organism evidence="1 2">
    <name type="scientific">Flavobacterium phage vB_FspP_elemoA_7-9A</name>
    <dbReference type="NCBI Taxonomy" id="2743781"/>
    <lineage>
        <taxon>Viruses</taxon>
        <taxon>Duplodnaviria</taxon>
        <taxon>Heunggongvirae</taxon>
        <taxon>Uroviricota</taxon>
        <taxon>Caudoviricetes</taxon>
        <taxon>Elemovirus</taxon>
        <taxon>Elemovirus elemoA</taxon>
    </lineage>
</organism>
<dbReference type="EMBL" id="MT497017">
    <property type="protein sequence ID" value="QLF85196.1"/>
    <property type="molecule type" value="Genomic_DNA"/>
</dbReference>